<proteinExistence type="predicted"/>
<name>A0A1I5KAF7_9PSEU</name>
<protein>
    <recommendedName>
        <fullName evidence="4">Transposase</fullName>
    </recommendedName>
</protein>
<evidence type="ECO:0008006" key="4">
    <source>
        <dbReference type="Google" id="ProtNLM"/>
    </source>
</evidence>
<sequence length="51" mass="5911">MNELTAAEREELDRLRRENHLLRVEKEMLLRIATEYALDQRVPAISGDTGS</sequence>
<evidence type="ECO:0000313" key="2">
    <source>
        <dbReference type="EMBL" id="SFO81723.1"/>
    </source>
</evidence>
<dbReference type="RefSeq" id="WP_170210122.1">
    <property type="nucleotide sequence ID" value="NZ_FOUP01000026.1"/>
</dbReference>
<organism evidence="2 3">
    <name type="scientific">Saccharopolyspora antimicrobica</name>
    <dbReference type="NCBI Taxonomy" id="455193"/>
    <lineage>
        <taxon>Bacteria</taxon>
        <taxon>Bacillati</taxon>
        <taxon>Actinomycetota</taxon>
        <taxon>Actinomycetes</taxon>
        <taxon>Pseudonocardiales</taxon>
        <taxon>Pseudonocardiaceae</taxon>
        <taxon>Saccharopolyspora</taxon>
    </lineage>
</organism>
<feature type="coiled-coil region" evidence="1">
    <location>
        <begin position="5"/>
        <end position="32"/>
    </location>
</feature>
<evidence type="ECO:0000256" key="1">
    <source>
        <dbReference type="SAM" id="Coils"/>
    </source>
</evidence>
<accession>A0A1I5KAF7</accession>
<dbReference type="Proteomes" id="UP000199398">
    <property type="component" value="Unassembled WGS sequence"/>
</dbReference>
<reference evidence="2 3" key="1">
    <citation type="submission" date="2016-10" db="EMBL/GenBank/DDBJ databases">
        <authorList>
            <person name="de Groot N.N."/>
        </authorList>
    </citation>
    <scope>NUCLEOTIDE SEQUENCE [LARGE SCALE GENOMIC DNA]</scope>
    <source>
        <strain evidence="2 3">CPCC 201259</strain>
    </source>
</reference>
<keyword evidence="1" id="KW-0175">Coiled coil</keyword>
<dbReference type="EMBL" id="FOUP01000026">
    <property type="protein sequence ID" value="SFO81723.1"/>
    <property type="molecule type" value="Genomic_DNA"/>
</dbReference>
<evidence type="ECO:0000313" key="3">
    <source>
        <dbReference type="Proteomes" id="UP000199398"/>
    </source>
</evidence>
<gene>
    <name evidence="2" type="ORF">SAMN05421805_12625</name>
</gene>
<dbReference type="STRING" id="455193.SAMN05421805_12625"/>
<dbReference type="AlphaFoldDB" id="A0A1I5KAF7"/>